<dbReference type="OrthoDB" id="10338164at2759"/>
<gene>
    <name evidence="3" type="ORF">TM35_000074830</name>
</gene>
<dbReference type="VEuPathDB" id="TriTrypDB:TM35_000074830"/>
<keyword evidence="2" id="KW-0732">Signal</keyword>
<feature type="transmembrane region" description="Helical" evidence="1">
    <location>
        <begin position="1200"/>
        <end position="1222"/>
    </location>
</feature>
<keyword evidence="1" id="KW-0472">Membrane</keyword>
<dbReference type="Proteomes" id="UP000192257">
    <property type="component" value="Unassembled WGS sequence"/>
</dbReference>
<keyword evidence="1" id="KW-1133">Transmembrane helix</keyword>
<reference evidence="3 4" key="1">
    <citation type="submission" date="2017-03" db="EMBL/GenBank/DDBJ databases">
        <title>An alternative strategy for trypanosome survival in the mammalian bloodstream revealed through genome and transcriptome analysis of the ubiquitous bovine parasite Trypanosoma (Megatrypanum) theileri.</title>
        <authorList>
            <person name="Kelly S."/>
            <person name="Ivens A."/>
            <person name="Mott A."/>
            <person name="O'Neill E."/>
            <person name="Emms D."/>
            <person name="Macleod O."/>
            <person name="Voorheis P."/>
            <person name="Matthews J."/>
            <person name="Matthews K."/>
            <person name="Carrington M."/>
        </authorList>
    </citation>
    <scope>NUCLEOTIDE SEQUENCE [LARGE SCALE GENOMIC DNA]</scope>
    <source>
        <strain evidence="3">Edinburgh</strain>
    </source>
</reference>
<evidence type="ECO:0000313" key="4">
    <source>
        <dbReference type="Proteomes" id="UP000192257"/>
    </source>
</evidence>
<dbReference type="RefSeq" id="XP_028885125.1">
    <property type="nucleotide sequence ID" value="XM_029023929.1"/>
</dbReference>
<evidence type="ECO:0000313" key="3">
    <source>
        <dbReference type="EMBL" id="ORC91059.1"/>
    </source>
</evidence>
<proteinExistence type="predicted"/>
<dbReference type="EMBL" id="NBCO01000007">
    <property type="protein sequence ID" value="ORC91059.1"/>
    <property type="molecule type" value="Genomic_DNA"/>
</dbReference>
<dbReference type="AlphaFoldDB" id="A0A1X0P3D6"/>
<sequence length="1242" mass="139298">MLLCVLAFLHIVFITTSASAEPPPVGIDTMLWLDLAMAPHRGVGGTVYTMMRNGKSTSVCVLPRQESLHPITFADFDMQFGLLYKISNYEKRDSNSPENGELEPIAVLDALQGCYVHNKDRSTQHQPPCFAFLNATADDCLRGERESLFFTPAPTAVEMLAIYITRYLPQRANMREMIAQSAGFEIDMRQAKLHLDKNKAELSSSEYEEVVFNMKKQVDALLWKHRVVVDDKWKLLQSWLNTTTSSACSAVYVLPQWLLKPQKVTVEDIVDLVRHSISTLFVSEKKDKREEEVLLMERAFCATASFAIAAIFMEDLNFLQMKDDLQNTGTLGILETVDNTTVDRNLRYLQQVVKEEWNQLRSIANPSYWKCLGGIFLEDTPTIPSVASCFTEDVMETRWNFLMYHNSSSSTSTTATTTTIVVSTSNAQRMEYLFAWPSSKPIRFDTVQTRNSAIQTGLIDIPLREDQIPSFPTGVVGSVGDKHLSNGTQQCPVGTFALVEDNFYCRDCVNKKNLFIYCPGDGVVHSCANKPSGTDYVPTGLRPSSPASCHYHCIDPYMFILNGMCDFVPGYYMNNEVLANCIVPNTLIGPLLLPYHSFVGSGAPNIPESCSYVLRRRVISEKISQLPSPLQWCGSNTNGFSIRFSTVLSVDTIRQHHEENYGEAYLHRITSIAYELVSIIPNGWSWYLISYVDPTLLISSVSAIKMQLAWNASFSSDLFFSANWTLYERCSTCTGMSKEVELNLTLSWDPILEEVAFFVNDDILGTPIPHRGVKEFLMGNCADTSTQYQITMGGWKAAYKSQVEFLGRISSNQLPLYFEYLPGEMKELLLRNRPLSLLQLPANRSLMAAPANTSFAAAIFTTATSMMDLARLTNKLQQESRNNYFLPGRTCRVYSQRDRDEGGCFPCPVGSYALLPDEMSKDEDAFCQCLSTRHMRYNQKECIPRSIGYGAPVTILMMNTNNIFLPLTNSTSPIPLVHFIVNEYTRPTDAVNVLRPKAVASVDCTPGFNSFTIRNSPDDSIVEVLLKDSLGFHGEMCTISGSVQMYPFLESPKSKQHFTFNFRAPPLESNNLNVNVSTTLAKDQYSIWLQVTGYSLLQPNAMDTLQLVELKDEQLNTLRESLNQTFIHAFVQCDSNWNVSRVLSLDNGVLLPVQEGRSCTLNLTVVSGIKAFSPSTPLIFTIDSCVDGRSEGLIFFNSNLSIIIFSIIFFLIALLTALLYSYSALRDGYKKKKEFITSTSNG</sequence>
<evidence type="ECO:0000256" key="2">
    <source>
        <dbReference type="SAM" id="SignalP"/>
    </source>
</evidence>
<feature type="chain" id="PRO_5013275842" evidence="2">
    <location>
        <begin position="21"/>
        <end position="1242"/>
    </location>
</feature>
<dbReference type="GeneID" id="39983709"/>
<keyword evidence="4" id="KW-1185">Reference proteome</keyword>
<evidence type="ECO:0000256" key="1">
    <source>
        <dbReference type="SAM" id="Phobius"/>
    </source>
</evidence>
<name>A0A1X0P3D6_9TRYP</name>
<comment type="caution">
    <text evidence="3">The sequence shown here is derived from an EMBL/GenBank/DDBJ whole genome shotgun (WGS) entry which is preliminary data.</text>
</comment>
<organism evidence="3 4">
    <name type="scientific">Trypanosoma theileri</name>
    <dbReference type="NCBI Taxonomy" id="67003"/>
    <lineage>
        <taxon>Eukaryota</taxon>
        <taxon>Discoba</taxon>
        <taxon>Euglenozoa</taxon>
        <taxon>Kinetoplastea</taxon>
        <taxon>Metakinetoplastina</taxon>
        <taxon>Trypanosomatida</taxon>
        <taxon>Trypanosomatidae</taxon>
        <taxon>Trypanosoma</taxon>
    </lineage>
</organism>
<keyword evidence="1" id="KW-0812">Transmembrane</keyword>
<protein>
    <submittedName>
        <fullName evidence="3">Uncharacterized protein</fullName>
    </submittedName>
</protein>
<accession>A0A1X0P3D6</accession>
<feature type="signal peptide" evidence="2">
    <location>
        <begin position="1"/>
        <end position="20"/>
    </location>
</feature>